<keyword evidence="2" id="KW-0732">Signal</keyword>
<dbReference type="EMBL" id="GIFC01002129">
    <property type="protein sequence ID" value="MXU84212.1"/>
    <property type="molecule type" value="Transcribed_RNA"/>
</dbReference>
<evidence type="ECO:0000256" key="2">
    <source>
        <dbReference type="SAM" id="SignalP"/>
    </source>
</evidence>
<accession>A0A6B0TW07</accession>
<sequence>MHTHTHALQSVVALQALPMWQTWAGLGQSRTLQRRKKNNEGEMSDASYQTPGNHSLSFASCFPTQFREAGEHRGLRGFR</sequence>
<evidence type="ECO:0000256" key="1">
    <source>
        <dbReference type="SAM" id="MobiDB-lite"/>
    </source>
</evidence>
<name>A0A6B0TW07_IXORI</name>
<proteinExistence type="predicted"/>
<evidence type="ECO:0008006" key="4">
    <source>
        <dbReference type="Google" id="ProtNLM"/>
    </source>
</evidence>
<reference evidence="3" key="1">
    <citation type="submission" date="2019-12" db="EMBL/GenBank/DDBJ databases">
        <title>An insight into the sialome of adult female Ixodes ricinus ticks feeding for 6 days.</title>
        <authorList>
            <person name="Perner J."/>
            <person name="Ribeiro J.M.C."/>
        </authorList>
    </citation>
    <scope>NUCLEOTIDE SEQUENCE</scope>
    <source>
        <strain evidence="3">Semi-engorged</strain>
        <tissue evidence="3">Salivary glands</tissue>
    </source>
</reference>
<feature type="chain" id="PRO_5025513673" description="Secreted protein" evidence="2">
    <location>
        <begin position="25"/>
        <end position="79"/>
    </location>
</feature>
<protein>
    <recommendedName>
        <fullName evidence="4">Secreted protein</fullName>
    </recommendedName>
</protein>
<evidence type="ECO:0000313" key="3">
    <source>
        <dbReference type="EMBL" id="MXU84212.1"/>
    </source>
</evidence>
<feature type="region of interest" description="Disordered" evidence="1">
    <location>
        <begin position="31"/>
        <end position="51"/>
    </location>
</feature>
<organism evidence="3">
    <name type="scientific">Ixodes ricinus</name>
    <name type="common">Common tick</name>
    <name type="synonym">Acarus ricinus</name>
    <dbReference type="NCBI Taxonomy" id="34613"/>
    <lineage>
        <taxon>Eukaryota</taxon>
        <taxon>Metazoa</taxon>
        <taxon>Ecdysozoa</taxon>
        <taxon>Arthropoda</taxon>
        <taxon>Chelicerata</taxon>
        <taxon>Arachnida</taxon>
        <taxon>Acari</taxon>
        <taxon>Parasitiformes</taxon>
        <taxon>Ixodida</taxon>
        <taxon>Ixodoidea</taxon>
        <taxon>Ixodidae</taxon>
        <taxon>Ixodinae</taxon>
        <taxon>Ixodes</taxon>
    </lineage>
</organism>
<feature type="signal peptide" evidence="2">
    <location>
        <begin position="1"/>
        <end position="24"/>
    </location>
</feature>
<dbReference type="AlphaFoldDB" id="A0A6B0TW07"/>